<evidence type="ECO:0000313" key="9">
    <source>
        <dbReference type="EMBL" id="QDU63186.1"/>
    </source>
</evidence>
<comment type="subcellular location">
    <subcellularLocation>
        <location evidence="1">Cell membrane</location>
        <topology evidence="1">Multi-pass membrane protein</topology>
    </subcellularLocation>
</comment>
<feature type="transmembrane region" description="Helical" evidence="7">
    <location>
        <begin position="86"/>
        <end position="106"/>
    </location>
</feature>
<comment type="similarity">
    <text evidence="2">Belongs to the UPF0053 family.</text>
</comment>
<dbReference type="KEGG" id="knv:Pan216_40610"/>
<dbReference type="EMBL" id="CP036279">
    <property type="protein sequence ID" value="QDU63186.1"/>
    <property type="molecule type" value="Genomic_DNA"/>
</dbReference>
<dbReference type="Proteomes" id="UP000317093">
    <property type="component" value="Chromosome"/>
</dbReference>
<keyword evidence="7" id="KW-0472">Membrane</keyword>
<keyword evidence="10" id="KW-1185">Reference proteome</keyword>
<keyword evidence="7" id="KW-0812">Transmembrane</keyword>
<dbReference type="PANTHER" id="PTHR22777">
    <property type="entry name" value="HEMOLYSIN-RELATED"/>
    <property type="match status" value="1"/>
</dbReference>
<dbReference type="FunFam" id="3.10.580.10:FF:000002">
    <property type="entry name" value="Magnesium/cobalt efflux protein CorC"/>
    <property type="match status" value="1"/>
</dbReference>
<dbReference type="InterPro" id="IPR005170">
    <property type="entry name" value="Transptr-assoc_dom"/>
</dbReference>
<organism evidence="9 10">
    <name type="scientific">Kolteria novifilia</name>
    <dbReference type="NCBI Taxonomy" id="2527975"/>
    <lineage>
        <taxon>Bacteria</taxon>
        <taxon>Pseudomonadati</taxon>
        <taxon>Planctomycetota</taxon>
        <taxon>Planctomycetia</taxon>
        <taxon>Kolteriales</taxon>
        <taxon>Kolteriaceae</taxon>
        <taxon>Kolteria</taxon>
    </lineage>
</organism>
<proteinExistence type="inferred from homology"/>
<sequence length="427" mass="48065">MANLILLVVLIIAIVALRLSAFALHHFSRARLERYCADRNLERFSTILALDDETVMAIYSWTWLFLAGGALLLVDMSLEGDIQAGWLLIVGMFGLWLAFVTFDLLLARPLGELYAERIVYHAWPALTACRLMMWPIVVTGRLCDRLCRWFGGVNDETITPLHEEILTVVNEGERDGMVLAENAADMIEGLIELHELAVSEVMTPRTSMVMLPQSGTIEEARQLISEKGHSRIPVFGASRDDIVGIIHAKDLLPHLSDEGAKSQRIDSLELRQPAYVQETKQVDLLLREFQRERLHLAIVHDEYGGVAGLVTIEDILEEIVGEIADEYDPAEIPSVHRISDDVLEIDASLHVDEVNEILEVNIPEDQDFDTLGGYVLELLGHVPIKGESVRNTQAVFTVLEIRRRMIRRVRVERITEDGKVKRSQPTG</sequence>
<dbReference type="SMART" id="SM01091">
    <property type="entry name" value="CorC_HlyC"/>
    <property type="match status" value="1"/>
</dbReference>
<feature type="transmembrane region" description="Helical" evidence="7">
    <location>
        <begin position="56"/>
        <end position="74"/>
    </location>
</feature>
<dbReference type="InterPro" id="IPR046342">
    <property type="entry name" value="CBS_dom_sf"/>
</dbReference>
<dbReference type="GO" id="GO:0005886">
    <property type="term" value="C:plasma membrane"/>
    <property type="evidence" value="ECO:0007669"/>
    <property type="project" value="UniProtKB-SubCell"/>
</dbReference>
<feature type="domain" description="CBS" evidence="8">
    <location>
        <begin position="269"/>
        <end position="326"/>
    </location>
</feature>
<dbReference type="SMART" id="SM00116">
    <property type="entry name" value="CBS"/>
    <property type="match status" value="2"/>
</dbReference>
<dbReference type="Gene3D" id="3.10.580.10">
    <property type="entry name" value="CBS-domain"/>
    <property type="match status" value="1"/>
</dbReference>
<keyword evidence="4" id="KW-0677">Repeat</keyword>
<dbReference type="InterPro" id="IPR044751">
    <property type="entry name" value="Ion_transp-like_CBS"/>
</dbReference>
<keyword evidence="5 6" id="KW-0129">CBS domain</keyword>
<dbReference type="CDD" id="cd04590">
    <property type="entry name" value="CBS_pair_CorC_HlyC_assoc"/>
    <property type="match status" value="1"/>
</dbReference>
<keyword evidence="3" id="KW-1003">Cell membrane</keyword>
<dbReference type="AlphaFoldDB" id="A0A518B877"/>
<gene>
    <name evidence="9" type="primary">corC</name>
    <name evidence="9" type="ORF">Pan216_40610</name>
</gene>
<evidence type="ECO:0000256" key="3">
    <source>
        <dbReference type="ARBA" id="ARBA00022475"/>
    </source>
</evidence>
<dbReference type="InterPro" id="IPR036318">
    <property type="entry name" value="FAD-bd_PCMH-like_sf"/>
</dbReference>
<keyword evidence="7" id="KW-1133">Transmembrane helix</keyword>
<evidence type="ECO:0000256" key="1">
    <source>
        <dbReference type="ARBA" id="ARBA00004651"/>
    </source>
</evidence>
<evidence type="ECO:0000256" key="6">
    <source>
        <dbReference type="PROSITE-ProRule" id="PRU00703"/>
    </source>
</evidence>
<evidence type="ECO:0000256" key="5">
    <source>
        <dbReference type="ARBA" id="ARBA00023122"/>
    </source>
</evidence>
<dbReference type="OrthoDB" id="9798188at2"/>
<evidence type="ECO:0000313" key="10">
    <source>
        <dbReference type="Proteomes" id="UP000317093"/>
    </source>
</evidence>
<evidence type="ECO:0000259" key="8">
    <source>
        <dbReference type="PROSITE" id="PS51371"/>
    </source>
</evidence>
<name>A0A518B877_9BACT</name>
<evidence type="ECO:0000256" key="2">
    <source>
        <dbReference type="ARBA" id="ARBA00006337"/>
    </source>
</evidence>
<dbReference type="InterPro" id="IPR016169">
    <property type="entry name" value="FAD-bd_PCMH_sub2"/>
</dbReference>
<reference evidence="9 10" key="1">
    <citation type="submission" date="2019-02" db="EMBL/GenBank/DDBJ databases">
        <title>Deep-cultivation of Planctomycetes and their phenomic and genomic characterization uncovers novel biology.</title>
        <authorList>
            <person name="Wiegand S."/>
            <person name="Jogler M."/>
            <person name="Boedeker C."/>
            <person name="Pinto D."/>
            <person name="Vollmers J."/>
            <person name="Rivas-Marin E."/>
            <person name="Kohn T."/>
            <person name="Peeters S.H."/>
            <person name="Heuer A."/>
            <person name="Rast P."/>
            <person name="Oberbeckmann S."/>
            <person name="Bunk B."/>
            <person name="Jeske O."/>
            <person name="Meyerdierks A."/>
            <person name="Storesund J.E."/>
            <person name="Kallscheuer N."/>
            <person name="Luecker S."/>
            <person name="Lage O.M."/>
            <person name="Pohl T."/>
            <person name="Merkel B.J."/>
            <person name="Hornburger P."/>
            <person name="Mueller R.-W."/>
            <person name="Bruemmer F."/>
            <person name="Labrenz M."/>
            <person name="Spormann A.M."/>
            <person name="Op den Camp H."/>
            <person name="Overmann J."/>
            <person name="Amann R."/>
            <person name="Jetten M.S.M."/>
            <person name="Mascher T."/>
            <person name="Medema M.H."/>
            <person name="Devos D.P."/>
            <person name="Kaster A.-K."/>
            <person name="Ovreas L."/>
            <person name="Rohde M."/>
            <person name="Galperin M.Y."/>
            <person name="Jogler C."/>
        </authorList>
    </citation>
    <scope>NUCLEOTIDE SEQUENCE [LARGE SCALE GENOMIC DNA]</scope>
    <source>
        <strain evidence="9 10">Pan216</strain>
    </source>
</reference>
<dbReference type="PROSITE" id="PS51371">
    <property type="entry name" value="CBS"/>
    <property type="match status" value="2"/>
</dbReference>
<dbReference type="Pfam" id="PF00571">
    <property type="entry name" value="CBS"/>
    <property type="match status" value="2"/>
</dbReference>
<feature type="domain" description="CBS" evidence="8">
    <location>
        <begin position="202"/>
        <end position="262"/>
    </location>
</feature>
<protein>
    <submittedName>
        <fullName evidence="9">Magnesium and cobalt efflux protein CorC</fullName>
    </submittedName>
</protein>
<dbReference type="RefSeq" id="WP_145260456.1">
    <property type="nucleotide sequence ID" value="NZ_CP036279.1"/>
</dbReference>
<dbReference type="SUPFAM" id="SSF54631">
    <property type="entry name" value="CBS-domain pair"/>
    <property type="match status" value="1"/>
</dbReference>
<dbReference type="PANTHER" id="PTHR22777:SF32">
    <property type="entry name" value="UPF0053 INNER MEMBRANE PROTEIN YFJD"/>
    <property type="match status" value="1"/>
</dbReference>
<dbReference type="InterPro" id="IPR000644">
    <property type="entry name" value="CBS_dom"/>
</dbReference>
<dbReference type="GO" id="GO:0050660">
    <property type="term" value="F:flavin adenine dinucleotide binding"/>
    <property type="evidence" value="ECO:0007669"/>
    <property type="project" value="InterPro"/>
</dbReference>
<evidence type="ECO:0000256" key="4">
    <source>
        <dbReference type="ARBA" id="ARBA00022737"/>
    </source>
</evidence>
<dbReference type="Gene3D" id="3.30.465.10">
    <property type="match status" value="1"/>
</dbReference>
<dbReference type="SUPFAM" id="SSF56176">
    <property type="entry name" value="FAD-binding/transporter-associated domain-like"/>
    <property type="match status" value="1"/>
</dbReference>
<dbReference type="Pfam" id="PF03471">
    <property type="entry name" value="CorC_HlyC"/>
    <property type="match status" value="1"/>
</dbReference>
<feature type="transmembrane region" description="Helical" evidence="7">
    <location>
        <begin position="118"/>
        <end position="138"/>
    </location>
</feature>
<evidence type="ECO:0000256" key="7">
    <source>
        <dbReference type="SAM" id="Phobius"/>
    </source>
</evidence>
<accession>A0A518B877</accession>